<evidence type="ECO:0000256" key="1">
    <source>
        <dbReference type="ARBA" id="ARBA00022679"/>
    </source>
</evidence>
<dbReference type="Gene3D" id="3.20.20.70">
    <property type="entry name" value="Aldolase class I"/>
    <property type="match status" value="1"/>
</dbReference>
<keyword evidence="1 2" id="KW-0808">Transferase</keyword>
<feature type="region of interest" description="Disordered" evidence="3">
    <location>
        <begin position="1"/>
        <end position="58"/>
    </location>
</feature>
<dbReference type="PANTHER" id="PTHR10277">
    <property type="entry name" value="HOMOCITRATE SYNTHASE-RELATED"/>
    <property type="match status" value="1"/>
</dbReference>
<comment type="caution">
    <text evidence="5">The sequence shown here is derived from an EMBL/GenBank/DDBJ whole genome shotgun (WGS) entry which is preliminary data.</text>
</comment>
<proteinExistence type="inferred from homology"/>
<dbReference type="InterPro" id="IPR050073">
    <property type="entry name" value="2-IPM_HCS-like"/>
</dbReference>
<feature type="domain" description="Pyruvate carboxyltransferase" evidence="4">
    <location>
        <begin position="74"/>
        <end position="327"/>
    </location>
</feature>
<evidence type="ECO:0000256" key="2">
    <source>
        <dbReference type="RuleBase" id="RU003523"/>
    </source>
</evidence>
<dbReference type="PANTHER" id="PTHR10277:SF48">
    <property type="entry name" value="HOMOCITRATE SYNTHASE, CYTOSOLIC ISOZYME-RELATED"/>
    <property type="match status" value="1"/>
</dbReference>
<dbReference type="Pfam" id="PF00682">
    <property type="entry name" value="HMGL-like"/>
    <property type="match status" value="1"/>
</dbReference>
<feature type="compositionally biased region" description="Low complexity" evidence="3">
    <location>
        <begin position="17"/>
        <end position="51"/>
    </location>
</feature>
<dbReference type="GO" id="GO:0019878">
    <property type="term" value="P:lysine biosynthetic process via aminoadipic acid"/>
    <property type="evidence" value="ECO:0007669"/>
    <property type="project" value="TreeGrafter"/>
</dbReference>
<dbReference type="PROSITE" id="PS00816">
    <property type="entry name" value="AIPM_HOMOCIT_SYNTH_2"/>
    <property type="match status" value="1"/>
</dbReference>
<dbReference type="Proteomes" id="UP000663827">
    <property type="component" value="Unassembled WGS sequence"/>
</dbReference>
<comment type="similarity">
    <text evidence="2">Belongs to the alpha-IPM synthase/homocitrate synthase family.</text>
</comment>
<reference evidence="5" key="1">
    <citation type="submission" date="2021-01" db="EMBL/GenBank/DDBJ databases">
        <authorList>
            <person name="Kaushik A."/>
        </authorList>
    </citation>
    <scope>NUCLEOTIDE SEQUENCE</scope>
    <source>
        <strain evidence="5">AG5</strain>
    </source>
</reference>
<dbReference type="FunFam" id="3.20.20.70:FF:000032">
    <property type="entry name" value="Homocitrate synthase, mitochondrial"/>
    <property type="match status" value="1"/>
</dbReference>
<dbReference type="InterPro" id="IPR000891">
    <property type="entry name" value="PYR_CT"/>
</dbReference>
<evidence type="ECO:0000256" key="3">
    <source>
        <dbReference type="SAM" id="MobiDB-lite"/>
    </source>
</evidence>
<name>A0A8H3E629_9AGAM</name>
<dbReference type="EMBL" id="CAJNJQ010002938">
    <property type="protein sequence ID" value="CAE7188792.1"/>
    <property type="molecule type" value="Genomic_DNA"/>
</dbReference>
<evidence type="ECO:0000313" key="5">
    <source>
        <dbReference type="EMBL" id="CAE7188792.1"/>
    </source>
</evidence>
<dbReference type="GO" id="GO:0005739">
    <property type="term" value="C:mitochondrion"/>
    <property type="evidence" value="ECO:0007669"/>
    <property type="project" value="TreeGrafter"/>
</dbReference>
<dbReference type="InterPro" id="IPR048253">
    <property type="entry name" value="DRE_TIM_HCS_fun_bact"/>
</dbReference>
<sequence length="348" mass="37315">MCPHTNADVNPNDEMVPVDVSSAPPVAGSVPTNGTNGSTNGANGTNGTSNGRPGRPLNPYAPRYADFLSNVSNFKIIESTLREGEQFANAFFDTKTKIAIAKALDAFGVDYIELTSPAASEQSRLDCEAICKLGLKAKILTHIRCHMDDARIAVETGVDGVDVVIGTSSFLREFSHGKDMTYITKTAIEVINFVKSKGIEVRFSSEDSFRSDLVDLLSIYQTVDKIGVNRVGIADTVGCANPRQVYDLVRTLRGVVGCDIEIHLHNDTGCAIANAYTALEAGATHIDTSVLGIGERVGITPLGGLIACLYAANPDYVKSKYNLPMLREIENLVAEAVEVNVPFMNPIT</sequence>
<accession>A0A8H3E629</accession>
<evidence type="ECO:0000313" key="6">
    <source>
        <dbReference type="Proteomes" id="UP000663827"/>
    </source>
</evidence>
<dbReference type="CDD" id="cd07948">
    <property type="entry name" value="DRE_TIM_HCS"/>
    <property type="match status" value="1"/>
</dbReference>
<dbReference type="InterPro" id="IPR013785">
    <property type="entry name" value="Aldolase_TIM"/>
</dbReference>
<dbReference type="SUPFAM" id="SSF51569">
    <property type="entry name" value="Aldolase"/>
    <property type="match status" value="1"/>
</dbReference>
<gene>
    <name evidence="5" type="ORF">RDB_LOCUS124943</name>
</gene>
<protein>
    <recommendedName>
        <fullName evidence="4">Pyruvate carboxyltransferase domain-containing protein</fullName>
    </recommendedName>
</protein>
<dbReference type="PROSITE" id="PS00815">
    <property type="entry name" value="AIPM_HOMOCIT_SYNTH_1"/>
    <property type="match status" value="1"/>
</dbReference>
<evidence type="ECO:0000259" key="4">
    <source>
        <dbReference type="PROSITE" id="PS50991"/>
    </source>
</evidence>
<dbReference type="AlphaFoldDB" id="A0A8H3E629"/>
<dbReference type="PROSITE" id="PS50991">
    <property type="entry name" value="PYR_CT"/>
    <property type="match status" value="1"/>
</dbReference>
<organism evidence="5 6">
    <name type="scientific">Rhizoctonia solani</name>
    <dbReference type="NCBI Taxonomy" id="456999"/>
    <lineage>
        <taxon>Eukaryota</taxon>
        <taxon>Fungi</taxon>
        <taxon>Dikarya</taxon>
        <taxon>Basidiomycota</taxon>
        <taxon>Agaricomycotina</taxon>
        <taxon>Agaricomycetes</taxon>
        <taxon>Cantharellales</taxon>
        <taxon>Ceratobasidiaceae</taxon>
        <taxon>Rhizoctonia</taxon>
    </lineage>
</organism>
<dbReference type="InterPro" id="IPR002034">
    <property type="entry name" value="AIPM/Hcit_synth_CS"/>
</dbReference>
<dbReference type="GO" id="GO:0004410">
    <property type="term" value="F:homocitrate synthase activity"/>
    <property type="evidence" value="ECO:0007669"/>
    <property type="project" value="TreeGrafter"/>
</dbReference>